<sequence length="179" mass="19924">MWISSRAVHCRSVESLTGLWGIGGDPTDPQWERLEPLLPASNRRCGRWRDHRQVINGVPYRIRTGAQWRELPERHGRWKTVHERYRRRSADGTWELLLQRVQAEADATGDVEDSGTPACGLCPVCHSVGGAATKDGQSCHGHLVVTGRQRSRTCRSRGTRLDLAVQQPGTATSATVPAR</sequence>
<evidence type="ECO:0000313" key="2">
    <source>
        <dbReference type="EMBL" id="PKT71292.1"/>
    </source>
</evidence>
<dbReference type="AlphaFoldDB" id="A0A2I0SMX2"/>
<protein>
    <recommendedName>
        <fullName evidence="1">Insertion element IS402-like domain-containing protein</fullName>
    </recommendedName>
</protein>
<proteinExistence type="predicted"/>
<dbReference type="InterPro" id="IPR025161">
    <property type="entry name" value="IS402-like_dom"/>
</dbReference>
<organism evidence="2 3">
    <name type="scientific">Streptomyces populi</name>
    <dbReference type="NCBI Taxonomy" id="2058924"/>
    <lineage>
        <taxon>Bacteria</taxon>
        <taxon>Bacillati</taxon>
        <taxon>Actinomycetota</taxon>
        <taxon>Actinomycetes</taxon>
        <taxon>Kitasatosporales</taxon>
        <taxon>Streptomycetaceae</taxon>
        <taxon>Streptomyces</taxon>
    </lineage>
</organism>
<keyword evidence="3" id="KW-1185">Reference proteome</keyword>
<dbReference type="Proteomes" id="UP000236178">
    <property type="component" value="Unassembled WGS sequence"/>
</dbReference>
<gene>
    <name evidence="2" type="ORF">CW362_19745</name>
</gene>
<comment type="caution">
    <text evidence="2">The sequence shown here is derived from an EMBL/GenBank/DDBJ whole genome shotgun (WGS) entry which is preliminary data.</text>
</comment>
<dbReference type="PANTHER" id="PTHR46637:SF1">
    <property type="entry name" value="BLL5188 PROTEIN"/>
    <property type="match status" value="1"/>
</dbReference>
<dbReference type="InterPro" id="IPR052909">
    <property type="entry name" value="Transposase_6_like"/>
</dbReference>
<dbReference type="OrthoDB" id="4546548at2"/>
<reference evidence="2 3" key="1">
    <citation type="submission" date="2017-12" db="EMBL/GenBank/DDBJ databases">
        <title>Streptomyces populusis sp. nov., a novel endophytic actinobacterium isolated from stems of Populus adenopoda Maxim.</title>
        <authorList>
            <person name="Wang Z."/>
        </authorList>
    </citation>
    <scope>NUCLEOTIDE SEQUENCE [LARGE SCALE GENOMIC DNA]</scope>
    <source>
        <strain evidence="2 3">A249</strain>
    </source>
</reference>
<dbReference type="Pfam" id="PF13340">
    <property type="entry name" value="DUF4096"/>
    <property type="match status" value="1"/>
</dbReference>
<dbReference type="PANTHER" id="PTHR46637">
    <property type="entry name" value="TIS1421-TRANSPOSASE PROTEIN A"/>
    <property type="match status" value="1"/>
</dbReference>
<feature type="domain" description="Insertion element IS402-like" evidence="1">
    <location>
        <begin position="27"/>
        <end position="97"/>
    </location>
</feature>
<evidence type="ECO:0000313" key="3">
    <source>
        <dbReference type="Proteomes" id="UP000236178"/>
    </source>
</evidence>
<name>A0A2I0SMX2_9ACTN</name>
<evidence type="ECO:0000259" key="1">
    <source>
        <dbReference type="Pfam" id="PF13340"/>
    </source>
</evidence>
<dbReference type="EMBL" id="PJOS01000036">
    <property type="protein sequence ID" value="PKT71292.1"/>
    <property type="molecule type" value="Genomic_DNA"/>
</dbReference>
<accession>A0A2I0SMX2</accession>